<evidence type="ECO:0000313" key="2">
    <source>
        <dbReference type="Proteomes" id="UP000292693"/>
    </source>
</evidence>
<dbReference type="Pfam" id="PF13563">
    <property type="entry name" value="2_5_RNA_ligase2"/>
    <property type="match status" value="1"/>
</dbReference>
<proteinExistence type="predicted"/>
<dbReference type="SUPFAM" id="SSF55144">
    <property type="entry name" value="LigT-like"/>
    <property type="match status" value="1"/>
</dbReference>
<dbReference type="EMBL" id="PKLL01000033">
    <property type="protein sequence ID" value="RZE15492.1"/>
    <property type="molecule type" value="Genomic_DNA"/>
</dbReference>
<evidence type="ECO:0008006" key="3">
    <source>
        <dbReference type="Google" id="ProtNLM"/>
    </source>
</evidence>
<accession>A0A8G1ZKD4</accession>
<protein>
    <recommendedName>
        <fullName evidence="3">2'-5' RNA ligase family protein</fullName>
    </recommendedName>
</protein>
<name>A0A8G1ZKD4_9ACTN</name>
<evidence type="ECO:0000313" key="1">
    <source>
        <dbReference type="EMBL" id="RZE15492.1"/>
    </source>
</evidence>
<dbReference type="InterPro" id="IPR009097">
    <property type="entry name" value="Cyclic_Pdiesterase"/>
</dbReference>
<dbReference type="Proteomes" id="UP000292693">
    <property type="component" value="Unassembled WGS sequence"/>
</dbReference>
<dbReference type="AlphaFoldDB" id="A0A8G1ZKD4"/>
<dbReference type="Gene3D" id="3.90.1140.10">
    <property type="entry name" value="Cyclic phosphodiesterase"/>
    <property type="match status" value="1"/>
</dbReference>
<sequence>MADHWWWRPGWRPGRTFLTWHLTFEEQEDVHRLAAAHRAALADVPGLTLVPDRWLHLTMQGLGFTDEVDAATVDRIVAGATDHLQKIPPVDLTLERATVHPEAVLLTGAPAGPVAAVRTAIRAAIDTVMPVPEPADGFRPHVSVAYGAAAGPVGPVRAAVDLVTAPPATARITHADLIVLHRDRRMYEWETYARVPLAGGV</sequence>
<comment type="caution">
    <text evidence="1">The sequence shown here is derived from an EMBL/GenBank/DDBJ whole genome shotgun (WGS) entry which is preliminary data.</text>
</comment>
<organism evidence="1 2">
    <name type="scientific">Streptomyces albidoflavus</name>
    <dbReference type="NCBI Taxonomy" id="1886"/>
    <lineage>
        <taxon>Bacteria</taxon>
        <taxon>Bacillati</taxon>
        <taxon>Actinomycetota</taxon>
        <taxon>Actinomycetes</taxon>
        <taxon>Kitasatosporales</taxon>
        <taxon>Streptomycetaceae</taxon>
        <taxon>Streptomyces</taxon>
        <taxon>Streptomyces albidoflavus group</taxon>
    </lineage>
</organism>
<reference evidence="1 2" key="1">
    <citation type="submission" date="2017-12" db="EMBL/GenBank/DDBJ databases">
        <title>Population genomics insights into the ecological differentiation and adaptive evolution in streptomycetes.</title>
        <authorList>
            <person name="Li Y."/>
            <person name="Huang Y."/>
        </authorList>
    </citation>
    <scope>NUCLEOTIDE SEQUENCE [LARGE SCALE GENOMIC DNA]</scope>
    <source>
        <strain evidence="1 2">NBRC 100770</strain>
    </source>
</reference>
<gene>
    <name evidence="1" type="ORF">C0Q92_31025</name>
</gene>